<dbReference type="PROSITE" id="PS50158">
    <property type="entry name" value="ZF_CCHC"/>
    <property type="match status" value="1"/>
</dbReference>
<feature type="compositionally biased region" description="Polar residues" evidence="2">
    <location>
        <begin position="185"/>
        <end position="196"/>
    </location>
</feature>
<accession>A0ABQ5HNH5</accession>
<sequence>MSCLPDDIMESVISCVSAKETWTDFVHSFEGPSDTKENKIMDLKLEYQTFRAKSTESLSQTDTRYKTLLNELANDGVNLYKHEINDFQENSDDEVDERSSEEYLRDLDIEYHERALLANSKRFIKRRNNFSGQKANENTECYKCGNKGHFARDCFSKTSKPSYKSPVNNYSSVSKGFQPKFTPKLIQSSPNSSSQADPKFQKDYKAEYKKMKAKLALLEASPSSSQNPKTFQPKNKGLVAETFDWDEEEVFDEEEVTQVKVLMALADDELTVGKSHARNGEWVDITIRKVNTLHFMDEDADWKNYLKYINIDLKFVEEQRLNLLSNYNKMVFELNKCRDDGNHSRRIFDM</sequence>
<comment type="caution">
    <text evidence="4">The sequence shown here is derived from an EMBL/GenBank/DDBJ whole genome shotgun (WGS) entry which is preliminary data.</text>
</comment>
<reference evidence="4" key="2">
    <citation type="submission" date="2022-01" db="EMBL/GenBank/DDBJ databases">
        <authorList>
            <person name="Yamashiro T."/>
            <person name="Shiraishi A."/>
            <person name="Satake H."/>
            <person name="Nakayama K."/>
        </authorList>
    </citation>
    <scope>NUCLEOTIDE SEQUENCE</scope>
</reference>
<evidence type="ECO:0000256" key="1">
    <source>
        <dbReference type="PROSITE-ProRule" id="PRU00047"/>
    </source>
</evidence>
<reference evidence="4" key="1">
    <citation type="journal article" date="2022" name="Int. J. Mol. Sci.">
        <title>Draft Genome of Tanacetum Coccineum: Genomic Comparison of Closely Related Tanacetum-Family Plants.</title>
        <authorList>
            <person name="Yamashiro T."/>
            <person name="Shiraishi A."/>
            <person name="Nakayama K."/>
            <person name="Satake H."/>
        </authorList>
    </citation>
    <scope>NUCLEOTIDE SEQUENCE</scope>
</reference>
<evidence type="ECO:0000256" key="2">
    <source>
        <dbReference type="SAM" id="MobiDB-lite"/>
    </source>
</evidence>
<dbReference type="Proteomes" id="UP001151760">
    <property type="component" value="Unassembled WGS sequence"/>
</dbReference>
<dbReference type="SMART" id="SM00343">
    <property type="entry name" value="ZnF_C2HC"/>
    <property type="match status" value="1"/>
</dbReference>
<dbReference type="Gene3D" id="4.10.60.10">
    <property type="entry name" value="Zinc finger, CCHC-type"/>
    <property type="match status" value="1"/>
</dbReference>
<keyword evidence="5" id="KW-1185">Reference proteome</keyword>
<gene>
    <name evidence="4" type="ORF">Tco_1071137</name>
</gene>
<evidence type="ECO:0000259" key="3">
    <source>
        <dbReference type="PROSITE" id="PS50158"/>
    </source>
</evidence>
<dbReference type="InterPro" id="IPR001878">
    <property type="entry name" value="Znf_CCHC"/>
</dbReference>
<feature type="domain" description="CCHC-type" evidence="3">
    <location>
        <begin position="141"/>
        <end position="154"/>
    </location>
</feature>
<feature type="region of interest" description="Disordered" evidence="2">
    <location>
        <begin position="181"/>
        <end position="200"/>
    </location>
</feature>
<keyword evidence="1" id="KW-0862">Zinc</keyword>
<keyword evidence="1" id="KW-0479">Metal-binding</keyword>
<organism evidence="4 5">
    <name type="scientific">Tanacetum coccineum</name>
    <dbReference type="NCBI Taxonomy" id="301880"/>
    <lineage>
        <taxon>Eukaryota</taxon>
        <taxon>Viridiplantae</taxon>
        <taxon>Streptophyta</taxon>
        <taxon>Embryophyta</taxon>
        <taxon>Tracheophyta</taxon>
        <taxon>Spermatophyta</taxon>
        <taxon>Magnoliopsida</taxon>
        <taxon>eudicotyledons</taxon>
        <taxon>Gunneridae</taxon>
        <taxon>Pentapetalae</taxon>
        <taxon>asterids</taxon>
        <taxon>campanulids</taxon>
        <taxon>Asterales</taxon>
        <taxon>Asteraceae</taxon>
        <taxon>Asteroideae</taxon>
        <taxon>Anthemideae</taxon>
        <taxon>Anthemidinae</taxon>
        <taxon>Tanacetum</taxon>
    </lineage>
</organism>
<name>A0ABQ5HNH5_9ASTR</name>
<proteinExistence type="predicted"/>
<evidence type="ECO:0000313" key="5">
    <source>
        <dbReference type="Proteomes" id="UP001151760"/>
    </source>
</evidence>
<dbReference type="EMBL" id="BQNB010019822">
    <property type="protein sequence ID" value="GJT89420.1"/>
    <property type="molecule type" value="Genomic_DNA"/>
</dbReference>
<dbReference type="InterPro" id="IPR036875">
    <property type="entry name" value="Znf_CCHC_sf"/>
</dbReference>
<dbReference type="Pfam" id="PF00098">
    <property type="entry name" value="zf-CCHC"/>
    <property type="match status" value="1"/>
</dbReference>
<evidence type="ECO:0000313" key="4">
    <source>
        <dbReference type="EMBL" id="GJT89420.1"/>
    </source>
</evidence>
<keyword evidence="1" id="KW-0863">Zinc-finger</keyword>
<dbReference type="SUPFAM" id="SSF57756">
    <property type="entry name" value="Retrovirus zinc finger-like domains"/>
    <property type="match status" value="1"/>
</dbReference>
<protein>
    <submittedName>
        <fullName evidence="4">Retrovirus-related pol polyprotein from transposon TNT 1-94</fullName>
    </submittedName>
</protein>